<dbReference type="EMBL" id="QKKF02012532">
    <property type="protein sequence ID" value="RZF43640.1"/>
    <property type="molecule type" value="Genomic_DNA"/>
</dbReference>
<keyword evidence="1" id="KW-0732">Signal</keyword>
<feature type="signal peptide" evidence="1">
    <location>
        <begin position="1"/>
        <end position="26"/>
    </location>
</feature>
<comment type="caution">
    <text evidence="3">The sequence shown here is derived from an EMBL/GenBank/DDBJ whole genome shotgun (WGS) entry which is preliminary data.</text>
</comment>
<proteinExistence type="predicted"/>
<feature type="chain" id="PRO_5019801096" description="Ig-like domain-containing protein" evidence="1">
    <location>
        <begin position="27"/>
        <end position="290"/>
    </location>
</feature>
<dbReference type="AlphaFoldDB" id="A0A482XDM8"/>
<organism evidence="3 4">
    <name type="scientific">Laodelphax striatellus</name>
    <name type="common">Small brown planthopper</name>
    <name type="synonym">Delphax striatella</name>
    <dbReference type="NCBI Taxonomy" id="195883"/>
    <lineage>
        <taxon>Eukaryota</taxon>
        <taxon>Metazoa</taxon>
        <taxon>Ecdysozoa</taxon>
        <taxon>Arthropoda</taxon>
        <taxon>Hexapoda</taxon>
        <taxon>Insecta</taxon>
        <taxon>Pterygota</taxon>
        <taxon>Neoptera</taxon>
        <taxon>Paraneoptera</taxon>
        <taxon>Hemiptera</taxon>
        <taxon>Auchenorrhyncha</taxon>
        <taxon>Fulgoroidea</taxon>
        <taxon>Delphacidae</taxon>
        <taxon>Criomorphinae</taxon>
        <taxon>Laodelphax</taxon>
    </lineage>
</organism>
<dbReference type="InParanoid" id="A0A482XDM8"/>
<dbReference type="Proteomes" id="UP000291343">
    <property type="component" value="Unassembled WGS sequence"/>
</dbReference>
<keyword evidence="4" id="KW-1185">Reference proteome</keyword>
<evidence type="ECO:0000313" key="4">
    <source>
        <dbReference type="Proteomes" id="UP000291343"/>
    </source>
</evidence>
<dbReference type="Gene3D" id="2.60.40.10">
    <property type="entry name" value="Immunoglobulins"/>
    <property type="match status" value="1"/>
</dbReference>
<name>A0A482XDM8_LAOST</name>
<dbReference type="SUPFAM" id="SSF48726">
    <property type="entry name" value="Immunoglobulin"/>
    <property type="match status" value="1"/>
</dbReference>
<dbReference type="PANTHER" id="PTHR21261">
    <property type="entry name" value="BEAT PROTEIN"/>
    <property type="match status" value="1"/>
</dbReference>
<protein>
    <recommendedName>
        <fullName evidence="2">Ig-like domain-containing protein</fullName>
    </recommendedName>
</protein>
<dbReference type="CDD" id="cd00096">
    <property type="entry name" value="Ig"/>
    <property type="match status" value="1"/>
</dbReference>
<feature type="domain" description="Ig-like" evidence="2">
    <location>
        <begin position="22"/>
        <end position="144"/>
    </location>
</feature>
<dbReference type="PANTHER" id="PTHR21261:SF2">
    <property type="entry name" value="GH04238P-RELATED"/>
    <property type="match status" value="1"/>
</dbReference>
<dbReference type="InterPro" id="IPR036179">
    <property type="entry name" value="Ig-like_dom_sf"/>
</dbReference>
<gene>
    <name evidence="3" type="ORF">LSTR_LSTR009237</name>
</gene>
<dbReference type="PROSITE" id="PS50835">
    <property type="entry name" value="IG_LIKE"/>
    <property type="match status" value="1"/>
</dbReference>
<sequence length="290" mass="32281">MAPVWFLFAIFFLSLVTVVFVPGALGVQITALRVPASVRNGSASVLLDCEYSLRPDETQSDSGLVVKWFFNATPAPVYQWIRGNRPQELGVLKGRLKLDHRASRHPATMHRALYILNPTTDLSGEYKCVVSTFDDEDFMIKTMTVFVPERRLEMIQRKPSIDSVNVTCLAEGVSPEPRLSLYIEREKGHRVAVAGVKVVTTVRTGTTFDVAAHALIADDTLQTPTVFSCEMKIPNADYVRRKNVVYYPGQMLPSCFSIECCGSIKTADLVWLVISTFLLMMVSNHITNGS</sequence>
<dbReference type="OrthoDB" id="6478865at2759"/>
<evidence type="ECO:0000313" key="3">
    <source>
        <dbReference type="EMBL" id="RZF43640.1"/>
    </source>
</evidence>
<accession>A0A482XDM8</accession>
<reference evidence="3 4" key="1">
    <citation type="journal article" date="2017" name="Gigascience">
        <title>Genome sequence of the small brown planthopper, Laodelphax striatellus.</title>
        <authorList>
            <person name="Zhu J."/>
            <person name="Jiang F."/>
            <person name="Wang X."/>
            <person name="Yang P."/>
            <person name="Bao Y."/>
            <person name="Zhao W."/>
            <person name="Wang W."/>
            <person name="Lu H."/>
            <person name="Wang Q."/>
            <person name="Cui N."/>
            <person name="Li J."/>
            <person name="Chen X."/>
            <person name="Luo L."/>
            <person name="Yu J."/>
            <person name="Kang L."/>
            <person name="Cui F."/>
        </authorList>
    </citation>
    <scope>NUCLEOTIDE SEQUENCE [LARGE SCALE GENOMIC DNA]</scope>
    <source>
        <strain evidence="3">Lst14</strain>
    </source>
</reference>
<evidence type="ECO:0000256" key="1">
    <source>
        <dbReference type="SAM" id="SignalP"/>
    </source>
</evidence>
<evidence type="ECO:0000259" key="2">
    <source>
        <dbReference type="PROSITE" id="PS50835"/>
    </source>
</evidence>
<dbReference type="InterPro" id="IPR007110">
    <property type="entry name" value="Ig-like_dom"/>
</dbReference>
<dbReference type="InterPro" id="IPR013783">
    <property type="entry name" value="Ig-like_fold"/>
</dbReference>